<keyword evidence="4 8" id="KW-0547">Nucleotide-binding</keyword>
<comment type="function">
    <text evidence="8">ATPase required for the post-translational delivery of tail-anchored (TA) proteins to the endoplasmic reticulum. Recognizes and selectively binds the transmembrane domain of TA proteins in the cytosol. This complex then targets to the endoplasmic reticulum by membrane-bound receptors, where the tail-anchored protein is released for insertion. This process is regulated by ATP binding and hydrolysis. ATP binding drives the homodimer towards the closed dimer state, facilitating recognition of newly synthesized TA membrane proteins. ATP hydrolysis is required for insertion. Subsequently, the homodimer reverts towards the open dimer state, lowering its affinity for the membrane-bound receptor, and returning it to the cytosol to initiate a new round of targeting.</text>
</comment>
<comment type="caution">
    <text evidence="10">The sequence shown here is derived from an EMBL/GenBank/DDBJ whole genome shotgun (WGS) entry which is preliminary data.</text>
</comment>
<comment type="subunit">
    <text evidence="8">Homodimer.</text>
</comment>
<feature type="binding site" evidence="8">
    <location>
        <position position="283"/>
    </location>
    <ligand>
        <name>Zn(2+)</name>
        <dbReference type="ChEBI" id="CHEBI:29105"/>
        <note>ligand shared between dimeric partners</note>
    </ligand>
</feature>
<evidence type="ECO:0000256" key="6">
    <source>
        <dbReference type="ARBA" id="ARBA00022824"/>
    </source>
</evidence>
<evidence type="ECO:0000256" key="1">
    <source>
        <dbReference type="ARBA" id="ARBA00011040"/>
    </source>
</evidence>
<name>A0ABN8M9T1_9CNID</name>
<dbReference type="InterPro" id="IPR027417">
    <property type="entry name" value="P-loop_NTPase"/>
</dbReference>
<feature type="binding site" evidence="8">
    <location>
        <begin position="34"/>
        <end position="41"/>
    </location>
    <ligand>
        <name>ATP</name>
        <dbReference type="ChEBI" id="CHEBI:30616"/>
    </ligand>
</feature>
<proteinExistence type="inferred from homology"/>
<dbReference type="EC" id="3.6.-.-" evidence="8"/>
<dbReference type="SUPFAM" id="SSF52540">
    <property type="entry name" value="P-loop containing nucleoside triphosphate hydrolases"/>
    <property type="match status" value="1"/>
</dbReference>
<evidence type="ECO:0000256" key="5">
    <source>
        <dbReference type="ARBA" id="ARBA00022801"/>
    </source>
</evidence>
<dbReference type="Pfam" id="PF02374">
    <property type="entry name" value="ArsA_ATPase"/>
    <property type="match status" value="1"/>
</dbReference>
<dbReference type="HAMAP" id="MF_03112">
    <property type="entry name" value="Asna1_Get3"/>
    <property type="match status" value="1"/>
</dbReference>
<feature type="binding site" evidence="8">
    <location>
        <position position="267"/>
    </location>
    <ligand>
        <name>ATP</name>
        <dbReference type="ChEBI" id="CHEBI:30616"/>
    </ligand>
</feature>
<dbReference type="InterPro" id="IPR027542">
    <property type="entry name" value="ATPase_ArsA/GET3_euk"/>
</dbReference>
<protein>
    <recommendedName>
        <fullName evidence="8">ATPase ASNA1 homolog</fullName>
        <ecNumber evidence="8">3.6.-.-</ecNumber>
    </recommendedName>
    <alternativeName>
        <fullName evidence="8">Arsenical pump-driving ATPase homolog</fullName>
    </alternativeName>
    <alternativeName>
        <fullName evidence="8">Arsenite-stimulated ATPase</fullName>
    </alternativeName>
</protein>
<dbReference type="EMBL" id="CALNXI010000403">
    <property type="protein sequence ID" value="CAH3026390.1"/>
    <property type="molecule type" value="Genomic_DNA"/>
</dbReference>
<keyword evidence="8" id="KW-0479">Metal-binding</keyword>
<comment type="similarity">
    <text evidence="1 8">Belongs to the arsA ATPase family.</text>
</comment>
<dbReference type="Proteomes" id="UP001159427">
    <property type="component" value="Unassembled WGS sequence"/>
</dbReference>
<dbReference type="PANTHER" id="PTHR10803:SF3">
    <property type="entry name" value="ATPASE GET3"/>
    <property type="match status" value="1"/>
</dbReference>
<evidence type="ECO:0000259" key="9">
    <source>
        <dbReference type="Pfam" id="PF02374"/>
    </source>
</evidence>
<keyword evidence="8" id="KW-0862">Zinc</keyword>
<feature type="binding site" evidence="8">
    <location>
        <position position="280"/>
    </location>
    <ligand>
        <name>Zn(2+)</name>
        <dbReference type="ChEBI" id="CHEBI:29105"/>
        <note>ligand shared between dimeric partners</note>
    </ligand>
</feature>
<keyword evidence="5 8" id="KW-0378">Hydrolase</keyword>
<sequence>MATADVEDDFEALEPTVKNIIDQKTLRWVFVGGKGGVGKTTCSCSIALQLAQTRESVLIISTDPAHNISDAFDQKFSNIPTKVKGCNNLFAMEIDPNIGFSHLPDDVFDEPDVMSMGKNMVKELLGAFPGIDEAMSFAEVMRLVNTMDFTVVVFDTAPTGHTLRLLAFPSIIEKSLGKIMSLKNSIAPFISQFGSLLGIHDMNADQMTKKLEDTLPVIQQVSEQFKNPDHTTFVCVCIAEFLSLYETERLVQELTKSEIDTHNIIVNQLVFPDKDTGAACTLCEARARVQNKYLEQIQDLYEDFHVIRLPLLAHEVRGYHKIEHFSKHLITPYAV</sequence>
<keyword evidence="2 8" id="KW-0813">Transport</keyword>
<dbReference type="InterPro" id="IPR016300">
    <property type="entry name" value="ATPase_ArsA/GET3"/>
</dbReference>
<accession>A0ABN8M9T1</accession>
<dbReference type="CDD" id="cd02035">
    <property type="entry name" value="ArsA"/>
    <property type="match status" value="1"/>
</dbReference>
<feature type="domain" description="ArsA/GET3 Anion-transporting ATPase-like" evidence="9">
    <location>
        <begin position="27"/>
        <end position="330"/>
    </location>
</feature>
<keyword evidence="7 8" id="KW-0067">ATP-binding</keyword>
<keyword evidence="6 8" id="KW-0256">Endoplasmic reticulum</keyword>
<comment type="subcellular location">
    <subcellularLocation>
        <location evidence="8">Cytoplasm</location>
    </subcellularLocation>
    <subcellularLocation>
        <location evidence="8">Endoplasmic reticulum</location>
    </subcellularLocation>
</comment>
<evidence type="ECO:0000256" key="7">
    <source>
        <dbReference type="ARBA" id="ARBA00022840"/>
    </source>
</evidence>
<feature type="active site" evidence="8">
    <location>
        <position position="63"/>
    </location>
</feature>
<dbReference type="InterPro" id="IPR025723">
    <property type="entry name" value="ArsA/GET3_ATPase-like"/>
</dbReference>
<evidence type="ECO:0000313" key="11">
    <source>
        <dbReference type="Proteomes" id="UP001159427"/>
    </source>
</evidence>
<dbReference type="Gene3D" id="3.40.50.300">
    <property type="entry name" value="P-loop containing nucleotide triphosphate hydrolases"/>
    <property type="match status" value="1"/>
</dbReference>
<organism evidence="10 11">
    <name type="scientific">Porites evermanni</name>
    <dbReference type="NCBI Taxonomy" id="104178"/>
    <lineage>
        <taxon>Eukaryota</taxon>
        <taxon>Metazoa</taxon>
        <taxon>Cnidaria</taxon>
        <taxon>Anthozoa</taxon>
        <taxon>Hexacorallia</taxon>
        <taxon>Scleractinia</taxon>
        <taxon>Fungiina</taxon>
        <taxon>Poritidae</taxon>
        <taxon>Porites</taxon>
    </lineage>
</organism>
<evidence type="ECO:0000256" key="3">
    <source>
        <dbReference type="ARBA" id="ARBA00022490"/>
    </source>
</evidence>
<keyword evidence="11" id="KW-1185">Reference proteome</keyword>
<dbReference type="PANTHER" id="PTHR10803">
    <property type="entry name" value="ARSENICAL PUMP-DRIVING ATPASE ARSENITE-TRANSLOCATING ATPASE"/>
    <property type="match status" value="1"/>
</dbReference>
<reference evidence="10 11" key="1">
    <citation type="submission" date="2022-05" db="EMBL/GenBank/DDBJ databases">
        <authorList>
            <consortium name="Genoscope - CEA"/>
            <person name="William W."/>
        </authorList>
    </citation>
    <scope>NUCLEOTIDE SEQUENCE [LARGE SCALE GENOMIC DNA]</scope>
</reference>
<keyword evidence="3 8" id="KW-0963">Cytoplasm</keyword>
<evidence type="ECO:0000256" key="2">
    <source>
        <dbReference type="ARBA" id="ARBA00022448"/>
    </source>
</evidence>
<evidence type="ECO:0000256" key="8">
    <source>
        <dbReference type="HAMAP-Rule" id="MF_03112"/>
    </source>
</evidence>
<evidence type="ECO:0000256" key="4">
    <source>
        <dbReference type="ARBA" id="ARBA00022741"/>
    </source>
</evidence>
<evidence type="ECO:0000313" key="10">
    <source>
        <dbReference type="EMBL" id="CAH3026390.1"/>
    </source>
</evidence>
<gene>
    <name evidence="10" type="ORF">PEVE_00028980</name>
</gene>
<dbReference type="NCBIfam" id="TIGR00345">
    <property type="entry name" value="GET3_arsA_TRC40"/>
    <property type="match status" value="1"/>
</dbReference>
<feature type="binding site" evidence="8">
    <location>
        <position position="240"/>
    </location>
    <ligand>
        <name>ATP</name>
        <dbReference type="ChEBI" id="CHEBI:30616"/>
    </ligand>
</feature>